<sequence length="255" mass="27584">MQILLPPSETKRDGGTVPFALEALAFPELVEKRRALRDALITLSSDRELSATALKLGPRQLGEVDRNAALASAPGLAAADRFDGVLFDALDAASLDAGGREALGRSVVIQSALWGPVGALDLIPAYRLSHDSRVPGMPLRRWWAAEAGRALSAHSGLVLDLRSEAYAALGPLEAGERRFFVRVCTRDGDGRLRSLNHFNKRGKGCFVRALAQDRVSTESLDELSEWASSRGFTLARQRDSGELDLEVPEVESLRG</sequence>
<dbReference type="EMBL" id="CP028130">
    <property type="protein sequence ID" value="AZZ55611.1"/>
    <property type="molecule type" value="Genomic_DNA"/>
</dbReference>
<protein>
    <submittedName>
        <fullName evidence="1">Peroxide stress protein YaaA</fullName>
    </submittedName>
</protein>
<proteinExistence type="predicted"/>
<dbReference type="AlphaFoldDB" id="A0AAD1AC40"/>
<reference evidence="1 2" key="1">
    <citation type="submission" date="2018-03" db="EMBL/GenBank/DDBJ databases">
        <title>Bacteriophage NCPPB3778 and a type I-E CRISPR drive the evolution of the US Biological Select Agent, Rathayibacter toxicus.</title>
        <authorList>
            <person name="Davis E.W.II."/>
            <person name="Tabima J.F."/>
            <person name="Weisberg A.J."/>
            <person name="Dantas Lopes L."/>
            <person name="Wiseman M.S."/>
            <person name="Wiseman M.S."/>
            <person name="Pupko T."/>
            <person name="Belcher M.S."/>
            <person name="Sechler A.J."/>
            <person name="Tancos M.A."/>
            <person name="Schroeder B.K."/>
            <person name="Murray T.D."/>
            <person name="Luster D.G."/>
            <person name="Schneider W.L."/>
            <person name="Rogers E."/>
            <person name="Andreote F.D."/>
            <person name="Grunwald N.J."/>
            <person name="Putnam M.L."/>
            <person name="Chang J.H."/>
        </authorList>
    </citation>
    <scope>NUCLEOTIDE SEQUENCE [LARGE SCALE GENOMIC DNA]</scope>
    <source>
        <strain evidence="1 2">NCCPB 2253</strain>
    </source>
</reference>
<accession>A0AAD1AC40</accession>
<dbReference type="GO" id="GO:0005829">
    <property type="term" value="C:cytosol"/>
    <property type="evidence" value="ECO:0007669"/>
    <property type="project" value="TreeGrafter"/>
</dbReference>
<evidence type="ECO:0000313" key="1">
    <source>
        <dbReference type="EMBL" id="AZZ55611.1"/>
    </source>
</evidence>
<organism evidence="1 2">
    <name type="scientific">Rathayibacter iranicus</name>
    <dbReference type="NCBI Taxonomy" id="59737"/>
    <lineage>
        <taxon>Bacteria</taxon>
        <taxon>Bacillati</taxon>
        <taxon>Actinomycetota</taxon>
        <taxon>Actinomycetes</taxon>
        <taxon>Micrococcales</taxon>
        <taxon>Microbacteriaceae</taxon>
        <taxon>Rathayibacter</taxon>
    </lineage>
</organism>
<dbReference type="KEGG" id="ria:C7V51_06725"/>
<dbReference type="GO" id="GO:0033194">
    <property type="term" value="P:response to hydroperoxide"/>
    <property type="evidence" value="ECO:0007669"/>
    <property type="project" value="TreeGrafter"/>
</dbReference>
<evidence type="ECO:0000313" key="2">
    <source>
        <dbReference type="Proteomes" id="UP000283946"/>
    </source>
</evidence>
<dbReference type="PANTHER" id="PTHR30283:SF4">
    <property type="entry name" value="PEROXIDE STRESS RESISTANCE PROTEIN YAAA"/>
    <property type="match status" value="1"/>
</dbReference>
<gene>
    <name evidence="1" type="ORF">C7V51_06725</name>
</gene>
<dbReference type="RefSeq" id="WP_104264377.1">
    <property type="nucleotide sequence ID" value="NZ_CP028130.1"/>
</dbReference>
<dbReference type="Proteomes" id="UP000283946">
    <property type="component" value="Chromosome"/>
</dbReference>
<name>A0AAD1AC40_9MICO</name>
<dbReference type="PANTHER" id="PTHR30283">
    <property type="entry name" value="PEROXIDE STRESS RESPONSE PROTEIN YAAA"/>
    <property type="match status" value="1"/>
</dbReference>
<dbReference type="Pfam" id="PF03883">
    <property type="entry name" value="H2O2_YaaD"/>
    <property type="match status" value="1"/>
</dbReference>
<dbReference type="InterPro" id="IPR005583">
    <property type="entry name" value="YaaA"/>
</dbReference>